<feature type="transmembrane region" description="Helical" evidence="1">
    <location>
        <begin position="104"/>
        <end position="124"/>
    </location>
</feature>
<organism evidence="2">
    <name type="scientific">Clostridium tertium</name>
    <dbReference type="NCBI Taxonomy" id="1559"/>
    <lineage>
        <taxon>Bacteria</taxon>
        <taxon>Bacillati</taxon>
        <taxon>Bacillota</taxon>
        <taxon>Clostridia</taxon>
        <taxon>Eubacteriales</taxon>
        <taxon>Clostridiaceae</taxon>
        <taxon>Clostridium</taxon>
    </lineage>
</organism>
<dbReference type="EMBL" id="CACRTO010000013">
    <property type="protein sequence ID" value="VYU00959.1"/>
    <property type="molecule type" value="Genomic_DNA"/>
</dbReference>
<dbReference type="AlphaFoldDB" id="A0A6N3BEK2"/>
<accession>A0A6N3BEK2</accession>
<evidence type="ECO:0000313" key="2">
    <source>
        <dbReference type="EMBL" id="VYU00959.1"/>
    </source>
</evidence>
<protein>
    <submittedName>
        <fullName evidence="2">Uncharacterized protein</fullName>
    </submittedName>
</protein>
<feature type="transmembrane region" description="Helical" evidence="1">
    <location>
        <begin position="56"/>
        <end position="83"/>
    </location>
</feature>
<evidence type="ECO:0000256" key="1">
    <source>
        <dbReference type="SAM" id="Phobius"/>
    </source>
</evidence>
<feature type="transmembrane region" description="Helical" evidence="1">
    <location>
        <begin position="130"/>
        <end position="157"/>
    </location>
</feature>
<keyword evidence="1" id="KW-1133">Transmembrane helix</keyword>
<reference evidence="2" key="1">
    <citation type="submission" date="2019-11" db="EMBL/GenBank/DDBJ databases">
        <authorList>
            <person name="Feng L."/>
        </authorList>
    </citation>
    <scope>NUCLEOTIDE SEQUENCE</scope>
    <source>
        <strain evidence="2">CTertiumLFYP3</strain>
    </source>
</reference>
<sequence>MKARELTVSAALTALTIVILYLNLLLPISTISILTLASALIPVALIRGSIKSSILVYISSSIIGFFILPINIVLLYILFFGFYGIVKYFIEKINKLPVEIILKLIFFNIVLVLSIFVFNSFVAIEITKLPIGLLFVVAQPVFLVYDYALSLLISFYLDRIHKRV</sequence>
<gene>
    <name evidence="2" type="ORF">CTLFYP3_01243</name>
</gene>
<dbReference type="RefSeq" id="WP_156625760.1">
    <property type="nucleotide sequence ID" value="NZ_CACRTO010000013.1"/>
</dbReference>
<feature type="transmembrane region" description="Helical" evidence="1">
    <location>
        <begin position="6"/>
        <end position="26"/>
    </location>
</feature>
<keyword evidence="1" id="KW-0472">Membrane</keyword>
<name>A0A6N3BEK2_9CLOT</name>
<keyword evidence="1" id="KW-0812">Transmembrane</keyword>
<proteinExistence type="predicted"/>